<evidence type="ECO:0000256" key="1">
    <source>
        <dbReference type="SAM" id="Coils"/>
    </source>
</evidence>
<dbReference type="PANTHER" id="PTHR38032">
    <property type="entry name" value="POLYMERASE-RELATED"/>
    <property type="match status" value="1"/>
</dbReference>
<gene>
    <name evidence="3" type="ORF">C4541_12890</name>
</gene>
<proteinExistence type="predicted"/>
<dbReference type="EMBL" id="QZJZ01000101">
    <property type="protein sequence ID" value="RJP56148.1"/>
    <property type="molecule type" value="Genomic_DNA"/>
</dbReference>
<accession>A0A3A4QPZ7</accession>
<dbReference type="Pfam" id="PF03961">
    <property type="entry name" value="FapA"/>
    <property type="match status" value="1"/>
</dbReference>
<dbReference type="Pfam" id="PF20250">
    <property type="entry name" value="FapA_N"/>
    <property type="match status" value="1"/>
</dbReference>
<dbReference type="InterPro" id="IPR005646">
    <property type="entry name" value="FapA"/>
</dbReference>
<evidence type="ECO:0000259" key="2">
    <source>
        <dbReference type="Pfam" id="PF20250"/>
    </source>
</evidence>
<evidence type="ECO:0000313" key="3">
    <source>
        <dbReference type="EMBL" id="RJP56148.1"/>
    </source>
</evidence>
<dbReference type="PANTHER" id="PTHR38032:SF1">
    <property type="entry name" value="RNA-BINDING PROTEIN KHPB N-TERMINAL DOMAIN-CONTAINING PROTEIN"/>
    <property type="match status" value="1"/>
</dbReference>
<dbReference type="InterPro" id="IPR046866">
    <property type="entry name" value="FapA_N"/>
</dbReference>
<organism evidence="3 4">
    <name type="scientific">Candidatus Auribacter fodinae</name>
    <dbReference type="NCBI Taxonomy" id="2093366"/>
    <lineage>
        <taxon>Bacteria</taxon>
        <taxon>Pseudomonadati</taxon>
        <taxon>Candidatus Auribacterota</taxon>
        <taxon>Candidatus Auribacteria</taxon>
        <taxon>Candidatus Auribacterales</taxon>
        <taxon>Candidatus Auribacteraceae</taxon>
        <taxon>Candidatus Auribacter</taxon>
    </lineage>
</organism>
<feature type="coiled-coil region" evidence="1">
    <location>
        <begin position="397"/>
        <end position="424"/>
    </location>
</feature>
<evidence type="ECO:0000313" key="4">
    <source>
        <dbReference type="Proteomes" id="UP000266426"/>
    </source>
</evidence>
<keyword evidence="1" id="KW-0175">Coiled coil</keyword>
<protein>
    <submittedName>
        <fullName evidence="3">DUF342 domain-containing protein</fullName>
    </submittedName>
</protein>
<sequence>MEHLDQRLNTTSSQKETKFVIKVSHDKMQAVLSVYPKNGEPITVSPLELKDKLVDFGVVHGIKFPMLSEISRKLAESGDNLENIRVAVGTPPKDGKDGRVEMLVNTVVQSVGKEKEDGSIDYKQKETIIKIKKGQMIARHHDPTLGEDGILVDGNPVKSKHGKKLNIQIDNVEFDEEKKVYISNIDGRLMYRKNYLAVLGVRQIEGDVNFETGCVDFPGTVAVTGSVIPDFYVKARGDVYIGENVTDASVECGGTLKVKCGIVGSHKSVVKCGGSILVSYIQNSTVYSEESIMVKKSVYGSKLIACDRIQVDDTIVGGVTSAGKEIMVKDVGSPTGTETFLEAGVQPELKQRVQEISQKIQFCEQNIEKIQNSLGEGICNMPEEFLDVLYQNQPAELRKIIDMYKQLKQQKKDLIAERDAALESAISSEPAFIKVRGTIYPGSKISIKGKKMVIEEEMKYTKFYLDEKVRLIQWVSL</sequence>
<name>A0A3A4QPZ7_9BACT</name>
<comment type="caution">
    <text evidence="3">The sequence shown here is derived from an EMBL/GenBank/DDBJ whole genome shotgun (WGS) entry which is preliminary data.</text>
</comment>
<feature type="domain" description="Flagellar Assembly Protein A N-terminal region" evidence="2">
    <location>
        <begin position="20"/>
        <end position="194"/>
    </location>
</feature>
<dbReference type="Proteomes" id="UP000266426">
    <property type="component" value="Unassembled WGS sequence"/>
</dbReference>
<reference evidence="3 4" key="1">
    <citation type="journal article" date="2017" name="ISME J.">
        <title>Energy and carbon metabolisms in a deep terrestrial subsurface fluid microbial community.</title>
        <authorList>
            <person name="Momper L."/>
            <person name="Jungbluth S.P."/>
            <person name="Lee M.D."/>
            <person name="Amend J.P."/>
        </authorList>
    </citation>
    <scope>NUCLEOTIDE SEQUENCE [LARGE SCALE GENOMIC DNA]</scope>
    <source>
        <strain evidence="3">SURF_26</strain>
    </source>
</reference>
<dbReference type="InterPro" id="IPR046865">
    <property type="entry name" value="FapA_b_solenoid"/>
</dbReference>
<dbReference type="AlphaFoldDB" id="A0A3A4QPZ7"/>